<evidence type="ECO:0000313" key="3">
    <source>
        <dbReference type="EMBL" id="NWU90595.1"/>
    </source>
</evidence>
<dbReference type="InterPro" id="IPR031650">
    <property type="entry name" value="CCDC73"/>
</dbReference>
<evidence type="ECO:0000256" key="1">
    <source>
        <dbReference type="SAM" id="Coils"/>
    </source>
</evidence>
<dbReference type="PANTHER" id="PTHR28660:SF1">
    <property type="entry name" value="COILED-COIL DOMAIN-CONTAINING PROTEIN 73"/>
    <property type="match status" value="1"/>
</dbReference>
<feature type="compositionally biased region" description="Basic and acidic residues" evidence="2">
    <location>
        <begin position="738"/>
        <end position="757"/>
    </location>
</feature>
<feature type="coiled-coil region" evidence="1">
    <location>
        <begin position="175"/>
        <end position="332"/>
    </location>
</feature>
<feature type="non-terminal residue" evidence="3">
    <location>
        <position position="1047"/>
    </location>
</feature>
<gene>
    <name evidence="3" type="primary">Ccdc73</name>
    <name evidence="3" type="ORF">UPUEPO_R11272</name>
</gene>
<dbReference type="OrthoDB" id="6145717at2759"/>
<dbReference type="EMBL" id="VZRI01002537">
    <property type="protein sequence ID" value="NWU90595.1"/>
    <property type="molecule type" value="Genomic_DNA"/>
</dbReference>
<reference evidence="3 4" key="1">
    <citation type="submission" date="2019-09" db="EMBL/GenBank/DDBJ databases">
        <title>Bird 10,000 Genomes (B10K) Project - Family phase.</title>
        <authorList>
            <person name="Zhang G."/>
        </authorList>
    </citation>
    <scope>NUCLEOTIDE SEQUENCE [LARGE SCALE GENOMIC DNA]</scope>
    <source>
        <strain evidence="3">B10K-DU-012-37</strain>
    </source>
</reference>
<sequence length="1047" mass="117065">LQSPSEALLSIRLLDFKTSLLEAIEELRIRRETEKSYEDQISKIVVEKQELEWQKETLQHQMDTLHQQNKEAMAAFKKQLQAKMFAMEEEKAKYQLAVEAKEKETDGLKEALKALQISKYTLQKKLNEMDQKLQMHLTAKEDQHKKLNEVERCYATIACQFALVKGVHGKLEHSVQEAIQLNKKLTSVNERQEAEISNLKEELKKVTTGLIRSKVTSQYRVGEENINLMAKEKQLQELQEKIKTETAVSKKVQEENTQIREEKQEILSTLHCVQELLQRTTQMNVRMDSELQALKEEQQTLERDNELLREKAKENEEKFLNLQNEHEKALRTWKKDQNLRREIAAIKTELDSFKGAYRHLEDHLSQGPQHSEQVEILQSGQDHPNSNGIQATQKESECLQSTGRNDADSGHKEEMEVKTTMDHCLRVEESQTEQKNTLPPAGAKGLGNSLKDEIHVEDRQRETSSRNTLCTDTGLITQGQTSEIPTAECTEADSERATYRLCWGENSAHSKYKRQVSAEPLPAHHTQSRKMLLDSSNGVGAYKQHGSQEPDSSNQELSNTTGESICCQADKELNTVPHTIRVLIPEASKPKSEAVPCAEEAVCERSTDNHQAEISCGICVKESSQTDCKKCSFLGSANDGNALHKLEETPLNLTGVHRLPCSHTHADAENWSYNDNTKPITRNGALGSTAVLAPKDSQPLTVSHGGAGGNGTTTIGPSNNVSLSSTFNLFPTATVRKRNVDDPHHKQPEPDSTEHTGDATNMCPSSAEAATTERVSTDKLIPCKRSDDAIQIHSIKQGHSLEINNSANNTVLKEKQDSLQSPVPGRKFAEGHLKESCSLPMRTSGNLVNISGRSSFELSTSEKKAEKTPVYSHFSDLSSCSRVNQTRGQAPWTPAFKEHSLLKEKLQCLVENTEVISKPQGQNLSENVDRREMGLGSTSCIRAADTLNTSSIHRDPQGDPSEGWNATAKAFYESSFPTEHVKEGFTALKHEQKSFPRTVTPARSQSALGNEDSSSVPKSVTQNPAEDTEQILNVESLHSARKRKYEE</sequence>
<feature type="coiled-coil region" evidence="1">
    <location>
        <begin position="48"/>
        <end position="118"/>
    </location>
</feature>
<feature type="region of interest" description="Disordered" evidence="2">
    <location>
        <begin position="537"/>
        <end position="559"/>
    </location>
</feature>
<dbReference type="Proteomes" id="UP000544127">
    <property type="component" value="Unassembled WGS sequence"/>
</dbReference>
<comment type="caution">
    <text evidence="3">The sequence shown here is derived from an EMBL/GenBank/DDBJ whole genome shotgun (WGS) entry which is preliminary data.</text>
</comment>
<evidence type="ECO:0000256" key="2">
    <source>
        <dbReference type="SAM" id="MobiDB-lite"/>
    </source>
</evidence>
<organism evidence="3 4">
    <name type="scientific">Upupa epops</name>
    <name type="common">Eurasian hoopoe</name>
    <dbReference type="NCBI Taxonomy" id="57439"/>
    <lineage>
        <taxon>Eukaryota</taxon>
        <taxon>Metazoa</taxon>
        <taxon>Chordata</taxon>
        <taxon>Craniata</taxon>
        <taxon>Vertebrata</taxon>
        <taxon>Euteleostomi</taxon>
        <taxon>Archelosauria</taxon>
        <taxon>Archosauria</taxon>
        <taxon>Dinosauria</taxon>
        <taxon>Saurischia</taxon>
        <taxon>Theropoda</taxon>
        <taxon>Coelurosauria</taxon>
        <taxon>Aves</taxon>
        <taxon>Neognathae</taxon>
        <taxon>Neoaves</taxon>
        <taxon>Telluraves</taxon>
        <taxon>Coraciimorphae</taxon>
        <taxon>Bucerotiformes</taxon>
        <taxon>Upupidae</taxon>
        <taxon>Upupa</taxon>
    </lineage>
</organism>
<feature type="compositionally biased region" description="Polar residues" evidence="2">
    <location>
        <begin position="995"/>
        <end position="1033"/>
    </location>
</feature>
<dbReference type="PANTHER" id="PTHR28660">
    <property type="entry name" value="COILED-COIL DOMAIN-CONTAINING PROTEIN 73"/>
    <property type="match status" value="1"/>
</dbReference>
<dbReference type="Pfam" id="PF15818">
    <property type="entry name" value="CCDC73"/>
    <property type="match status" value="1"/>
</dbReference>
<keyword evidence="4" id="KW-1185">Reference proteome</keyword>
<feature type="region of interest" description="Disordered" evidence="2">
    <location>
        <begin position="992"/>
        <end position="1047"/>
    </location>
</feature>
<dbReference type="AlphaFoldDB" id="A0A7K6AKL4"/>
<name>A0A7K6AKL4_UPUEP</name>
<feature type="compositionally biased region" description="Polar residues" evidence="2">
    <location>
        <begin position="545"/>
        <end position="559"/>
    </location>
</feature>
<keyword evidence="1" id="KW-0175">Coiled coil</keyword>
<protein>
    <submittedName>
        <fullName evidence="3">CCD73 protein</fullName>
    </submittedName>
</protein>
<accession>A0A7K6AKL4</accession>
<evidence type="ECO:0000313" key="4">
    <source>
        <dbReference type="Proteomes" id="UP000544127"/>
    </source>
</evidence>
<proteinExistence type="predicted"/>
<feature type="non-terminal residue" evidence="3">
    <location>
        <position position="1"/>
    </location>
</feature>
<feature type="region of interest" description="Disordered" evidence="2">
    <location>
        <begin position="737"/>
        <end position="774"/>
    </location>
</feature>